<dbReference type="OrthoDB" id="3647690at2759"/>
<dbReference type="STRING" id="1450537.A0A395HNU3"/>
<sequence length="114" mass="13549">MWRKRKLSPHACKSNTESRKKRWKEHYTISSSDDSDDSEHQSETLADDEYYINCILDETDTQYLIDWEGPWEPTWEPKEHASALAVQVWEQKKQQERRTQSEETQPPGFRACCA</sequence>
<name>A0A395HNU3_ASPHC</name>
<evidence type="ECO:0000256" key="2">
    <source>
        <dbReference type="SAM" id="MobiDB-lite"/>
    </source>
</evidence>
<dbReference type="EMBL" id="KZ824306">
    <property type="protein sequence ID" value="RAL09159.1"/>
    <property type="molecule type" value="Genomic_DNA"/>
</dbReference>
<evidence type="ECO:0008006" key="5">
    <source>
        <dbReference type="Google" id="ProtNLM"/>
    </source>
</evidence>
<dbReference type="Proteomes" id="UP000248961">
    <property type="component" value="Unassembled WGS sequence"/>
</dbReference>
<organism evidence="3 4">
    <name type="scientific">Aspergillus homomorphus (strain CBS 101889)</name>
    <dbReference type="NCBI Taxonomy" id="1450537"/>
    <lineage>
        <taxon>Eukaryota</taxon>
        <taxon>Fungi</taxon>
        <taxon>Dikarya</taxon>
        <taxon>Ascomycota</taxon>
        <taxon>Pezizomycotina</taxon>
        <taxon>Eurotiomycetes</taxon>
        <taxon>Eurotiomycetidae</taxon>
        <taxon>Eurotiales</taxon>
        <taxon>Aspergillaceae</taxon>
        <taxon>Aspergillus</taxon>
        <taxon>Aspergillus subgen. Circumdati</taxon>
    </lineage>
</organism>
<protein>
    <recommendedName>
        <fullName evidence="5">Chromo domain-containing protein</fullName>
    </recommendedName>
</protein>
<evidence type="ECO:0000313" key="4">
    <source>
        <dbReference type="Proteomes" id="UP000248961"/>
    </source>
</evidence>
<feature type="region of interest" description="Disordered" evidence="2">
    <location>
        <begin position="1"/>
        <end position="43"/>
    </location>
</feature>
<dbReference type="RefSeq" id="XP_025548313.1">
    <property type="nucleotide sequence ID" value="XM_025690424.1"/>
</dbReference>
<dbReference type="VEuPathDB" id="FungiDB:BO97DRAFT_185444"/>
<accession>A0A395HNU3</accession>
<evidence type="ECO:0000256" key="1">
    <source>
        <dbReference type="ARBA" id="ARBA00011353"/>
    </source>
</evidence>
<proteinExistence type="predicted"/>
<dbReference type="SUPFAM" id="SSF54160">
    <property type="entry name" value="Chromo domain-like"/>
    <property type="match status" value="1"/>
</dbReference>
<dbReference type="InterPro" id="IPR016197">
    <property type="entry name" value="Chromo-like_dom_sf"/>
</dbReference>
<feature type="region of interest" description="Disordered" evidence="2">
    <location>
        <begin position="91"/>
        <end position="114"/>
    </location>
</feature>
<reference evidence="3 4" key="1">
    <citation type="submission" date="2018-02" db="EMBL/GenBank/DDBJ databases">
        <title>The genomes of Aspergillus section Nigri reveals drivers in fungal speciation.</title>
        <authorList>
            <consortium name="DOE Joint Genome Institute"/>
            <person name="Vesth T.C."/>
            <person name="Nybo J."/>
            <person name="Theobald S."/>
            <person name="Brandl J."/>
            <person name="Frisvad J.C."/>
            <person name="Nielsen K.F."/>
            <person name="Lyhne E.K."/>
            <person name="Kogle M.E."/>
            <person name="Kuo A."/>
            <person name="Riley R."/>
            <person name="Clum A."/>
            <person name="Nolan M."/>
            <person name="Lipzen A."/>
            <person name="Salamov A."/>
            <person name="Henrissat B."/>
            <person name="Wiebenga A."/>
            <person name="De vries R.P."/>
            <person name="Grigoriev I.V."/>
            <person name="Mortensen U.H."/>
            <person name="Andersen M.R."/>
            <person name="Baker S.E."/>
        </authorList>
    </citation>
    <scope>NUCLEOTIDE SEQUENCE [LARGE SCALE GENOMIC DNA]</scope>
    <source>
        <strain evidence="3 4">CBS 101889</strain>
    </source>
</reference>
<keyword evidence="4" id="KW-1185">Reference proteome</keyword>
<comment type="subunit">
    <text evidence="1">Component of the NuA4 histone acetyltransferase complex.</text>
</comment>
<gene>
    <name evidence="3" type="ORF">BO97DRAFT_185444</name>
</gene>
<dbReference type="GeneID" id="37194713"/>
<dbReference type="AlphaFoldDB" id="A0A395HNU3"/>
<feature type="compositionally biased region" description="Basic and acidic residues" evidence="2">
    <location>
        <begin position="91"/>
        <end position="101"/>
    </location>
</feature>
<dbReference type="Gene3D" id="2.40.50.40">
    <property type="match status" value="1"/>
</dbReference>
<evidence type="ECO:0000313" key="3">
    <source>
        <dbReference type="EMBL" id="RAL09159.1"/>
    </source>
</evidence>